<evidence type="ECO:0000313" key="2">
    <source>
        <dbReference type="EMBL" id="KAE9023012.1"/>
    </source>
</evidence>
<keyword evidence="1" id="KW-0732">Signal</keyword>
<evidence type="ECO:0000256" key="1">
    <source>
        <dbReference type="SAM" id="SignalP"/>
    </source>
</evidence>
<gene>
    <name evidence="2" type="ORF">PR002_g11820</name>
</gene>
<proteinExistence type="predicted"/>
<reference evidence="2 3" key="1">
    <citation type="submission" date="2018-09" db="EMBL/GenBank/DDBJ databases">
        <title>Genomic investigation of the strawberry pathogen Phytophthora fragariae indicates pathogenicity is determined by transcriptional variation in three key races.</title>
        <authorList>
            <person name="Adams T.M."/>
            <person name="Armitage A.D."/>
            <person name="Sobczyk M.K."/>
            <person name="Bates H.J."/>
            <person name="Dunwell J.M."/>
            <person name="Nellist C.F."/>
            <person name="Harrison R.J."/>
        </authorList>
    </citation>
    <scope>NUCLEOTIDE SEQUENCE [LARGE SCALE GENOMIC DNA]</scope>
    <source>
        <strain evidence="2 3">SCRP324</strain>
    </source>
</reference>
<organism evidence="2 3">
    <name type="scientific">Phytophthora rubi</name>
    <dbReference type="NCBI Taxonomy" id="129364"/>
    <lineage>
        <taxon>Eukaryota</taxon>
        <taxon>Sar</taxon>
        <taxon>Stramenopiles</taxon>
        <taxon>Oomycota</taxon>
        <taxon>Peronosporomycetes</taxon>
        <taxon>Peronosporales</taxon>
        <taxon>Peronosporaceae</taxon>
        <taxon>Phytophthora</taxon>
    </lineage>
</organism>
<evidence type="ECO:0008006" key="4">
    <source>
        <dbReference type="Google" id="ProtNLM"/>
    </source>
</evidence>
<feature type="signal peptide" evidence="1">
    <location>
        <begin position="1"/>
        <end position="15"/>
    </location>
</feature>
<protein>
    <recommendedName>
        <fullName evidence="4">RxLR effector protein</fullName>
    </recommendedName>
</protein>
<sequence>MILLSLLGFLGGCGASCLGLGFSFPQTARCDDRASSSANEAPVLTAAASMRVTARPSAWSSFICGLCKMR</sequence>
<dbReference type="Proteomes" id="UP000435112">
    <property type="component" value="Unassembled WGS sequence"/>
</dbReference>
<name>A0A6A3LUY1_9STRA</name>
<comment type="caution">
    <text evidence="2">The sequence shown here is derived from an EMBL/GenBank/DDBJ whole genome shotgun (WGS) entry which is preliminary data.</text>
</comment>
<dbReference type="AlphaFoldDB" id="A0A6A3LUY1"/>
<feature type="chain" id="PRO_5025688669" description="RxLR effector protein" evidence="1">
    <location>
        <begin position="16"/>
        <end position="70"/>
    </location>
</feature>
<accession>A0A6A3LUY1</accession>
<dbReference type="EMBL" id="QXFU01000722">
    <property type="protein sequence ID" value="KAE9023012.1"/>
    <property type="molecule type" value="Genomic_DNA"/>
</dbReference>
<evidence type="ECO:0000313" key="3">
    <source>
        <dbReference type="Proteomes" id="UP000435112"/>
    </source>
</evidence>